<keyword evidence="3" id="KW-0472">Membrane</keyword>
<feature type="compositionally biased region" description="Basic and acidic residues" evidence="2">
    <location>
        <begin position="10"/>
        <end position="23"/>
    </location>
</feature>
<evidence type="ECO:0000313" key="6">
    <source>
        <dbReference type="Proteomes" id="UP000752647"/>
    </source>
</evidence>
<organism evidence="5 6">
    <name type="scientific">Leuconostoc gasicomitatum</name>
    <dbReference type="NCBI Taxonomy" id="115778"/>
    <lineage>
        <taxon>Bacteria</taxon>
        <taxon>Bacillati</taxon>
        <taxon>Bacillota</taxon>
        <taxon>Bacilli</taxon>
        <taxon>Lactobacillales</taxon>
        <taxon>Lactobacillaceae</taxon>
        <taxon>Leuconostoc</taxon>
        <taxon>Leuconostoc gelidum group</taxon>
    </lineage>
</organism>
<evidence type="ECO:0000256" key="2">
    <source>
        <dbReference type="SAM" id="MobiDB-lite"/>
    </source>
</evidence>
<proteinExistence type="inferred from homology"/>
<dbReference type="PANTHER" id="PTHR33392">
    <property type="entry name" value="POLYISOPRENYL-TEICHOIC ACID--PEPTIDOGLYCAN TEICHOIC ACID TRANSFERASE TAGU"/>
    <property type="match status" value="1"/>
</dbReference>
<evidence type="ECO:0000259" key="4">
    <source>
        <dbReference type="Pfam" id="PF03816"/>
    </source>
</evidence>
<accession>A0A9Q3SZG7</accession>
<evidence type="ECO:0000256" key="1">
    <source>
        <dbReference type="ARBA" id="ARBA00006068"/>
    </source>
</evidence>
<dbReference type="RefSeq" id="WP_010388745.1">
    <property type="nucleotide sequence ID" value="NZ_BPKT01000006.1"/>
</dbReference>
<dbReference type="Gene3D" id="3.40.630.190">
    <property type="entry name" value="LCP protein"/>
    <property type="match status" value="1"/>
</dbReference>
<keyword evidence="3" id="KW-1133">Transmembrane helix</keyword>
<evidence type="ECO:0000313" key="5">
    <source>
        <dbReference type="EMBL" id="MBZ5962889.1"/>
    </source>
</evidence>
<protein>
    <submittedName>
        <fullName evidence="5">LCP family protein</fullName>
    </submittedName>
</protein>
<evidence type="ECO:0000256" key="3">
    <source>
        <dbReference type="SAM" id="Phobius"/>
    </source>
</evidence>
<feature type="domain" description="Cell envelope-related transcriptional attenuator" evidence="4">
    <location>
        <begin position="112"/>
        <end position="279"/>
    </location>
</feature>
<feature type="region of interest" description="Disordered" evidence="2">
    <location>
        <begin position="1"/>
        <end position="33"/>
    </location>
</feature>
<dbReference type="OMA" id="MSIPRDI"/>
<gene>
    <name evidence="5" type="ORF">KIJ12_06985</name>
</gene>
<dbReference type="GeneID" id="34301107"/>
<dbReference type="NCBIfam" id="TIGR00350">
    <property type="entry name" value="lytR_cpsA_psr"/>
    <property type="match status" value="1"/>
</dbReference>
<sequence>MDNQNFSRAARREQNDRNKEPSRGPKPPKPPRKRKKIWRWILMIILIIFVVGGIVFARALHNIHKSVDSMQRSANITKARDVKQVMKDGKPFSVLVLGTDTGALQRDRTGLTDSMMIVTINPKTKTTTMMSIPRDIMMAISGAENTFPQKLNAAFPIAGVGSAMMTLQNYLNVPIDFYVLANMGGLEKMIDQVGGVKVASPLTFTYTPEADTTPETYKFVKGQEQFQYAKDGKNFKSFATMNGNAALSFSRMRYDDPQGDYGRQLRQRLVLKAMLKKSASPSTLFNSKFMASISKNVETDMNYNEMLNAVKKYMPATKNQVSDYLHGVGDMYDGVSYQMVPESEKQRVTNKLRQSLSLPEKKTGTQFGSTVPPLSYGVAETNLNTINETLDSQK</sequence>
<comment type="similarity">
    <text evidence="1">Belongs to the LytR/CpsA/Psr (LCP) family.</text>
</comment>
<dbReference type="PANTHER" id="PTHR33392:SF6">
    <property type="entry name" value="POLYISOPRENYL-TEICHOIC ACID--PEPTIDOGLYCAN TEICHOIC ACID TRANSFERASE TAGU"/>
    <property type="match status" value="1"/>
</dbReference>
<dbReference type="AlphaFoldDB" id="A0A9Q3SZG7"/>
<reference evidence="5" key="1">
    <citation type="submission" date="2021-05" db="EMBL/GenBank/DDBJ databases">
        <title>Pangenome of Leuconostoc gelidum warrants species status for Leuconostoc gelidum subsp. gasicomitatum.</title>
        <authorList>
            <person name="Johansson P."/>
            <person name="Sade E."/>
            <person name="Hultman J."/>
            <person name="Auvinen P."/>
            <person name="Bjorkroth J."/>
        </authorList>
    </citation>
    <scope>NUCLEOTIDE SEQUENCE</scope>
    <source>
        <strain evidence="5">A.21.4</strain>
    </source>
</reference>
<name>A0A9Q3SZG7_9LACO</name>
<dbReference type="InterPro" id="IPR004474">
    <property type="entry name" value="LytR_CpsA_psr"/>
</dbReference>
<dbReference type="EMBL" id="JAHBFI010000017">
    <property type="protein sequence ID" value="MBZ5962889.1"/>
    <property type="molecule type" value="Genomic_DNA"/>
</dbReference>
<comment type="caution">
    <text evidence="5">The sequence shown here is derived from an EMBL/GenBank/DDBJ whole genome shotgun (WGS) entry which is preliminary data.</text>
</comment>
<dbReference type="Pfam" id="PF03816">
    <property type="entry name" value="LytR_cpsA_psr"/>
    <property type="match status" value="1"/>
</dbReference>
<keyword evidence="3" id="KW-0812">Transmembrane</keyword>
<dbReference type="InterPro" id="IPR050922">
    <property type="entry name" value="LytR/CpsA/Psr_CW_biosynth"/>
</dbReference>
<feature type="transmembrane region" description="Helical" evidence="3">
    <location>
        <begin position="37"/>
        <end position="60"/>
    </location>
</feature>
<dbReference type="Proteomes" id="UP000752647">
    <property type="component" value="Unassembled WGS sequence"/>
</dbReference>